<dbReference type="InterPro" id="IPR044668">
    <property type="entry name" value="PuuD-like"/>
</dbReference>
<name>F0SIZ0_RUBBR</name>
<proteinExistence type="predicted"/>
<dbReference type="GO" id="GO:0006598">
    <property type="term" value="P:polyamine catabolic process"/>
    <property type="evidence" value="ECO:0007669"/>
    <property type="project" value="TreeGrafter"/>
</dbReference>
<dbReference type="GO" id="GO:0033969">
    <property type="term" value="F:gamma-glutamyl-gamma-aminobutyrate hydrolase activity"/>
    <property type="evidence" value="ECO:0007669"/>
    <property type="project" value="TreeGrafter"/>
</dbReference>
<dbReference type="AlphaFoldDB" id="F0SIZ0"/>
<dbReference type="HOGENOM" id="CLU_030756_2_2_0"/>
<dbReference type="InterPro" id="IPR011697">
    <property type="entry name" value="Peptidase_C26"/>
</dbReference>
<dbReference type="EMBL" id="CP002546">
    <property type="protein sequence ID" value="ADY61839.1"/>
    <property type="molecule type" value="Genomic_DNA"/>
</dbReference>
<dbReference type="KEGG" id="pbs:Plabr_4266"/>
<keyword evidence="2" id="KW-1185">Reference proteome</keyword>
<dbReference type="PROSITE" id="PS51273">
    <property type="entry name" value="GATASE_TYPE_1"/>
    <property type="match status" value="1"/>
</dbReference>
<organism evidence="1 2">
    <name type="scientific">Rubinisphaera brasiliensis (strain ATCC 49424 / DSM 5305 / JCM 21570 / IAM 15109 / NBRC 103401 / IFAM 1448)</name>
    <name type="common">Planctomyces brasiliensis</name>
    <dbReference type="NCBI Taxonomy" id="756272"/>
    <lineage>
        <taxon>Bacteria</taxon>
        <taxon>Pseudomonadati</taxon>
        <taxon>Planctomycetota</taxon>
        <taxon>Planctomycetia</taxon>
        <taxon>Planctomycetales</taxon>
        <taxon>Planctomycetaceae</taxon>
        <taxon>Rubinisphaera</taxon>
    </lineage>
</organism>
<evidence type="ECO:0000313" key="1">
    <source>
        <dbReference type="EMBL" id="ADY61839.1"/>
    </source>
</evidence>
<dbReference type="CDD" id="cd01745">
    <property type="entry name" value="GATase1_2"/>
    <property type="match status" value="1"/>
</dbReference>
<dbReference type="Pfam" id="PF07722">
    <property type="entry name" value="Peptidase_C26"/>
    <property type="match status" value="1"/>
</dbReference>
<gene>
    <name evidence="1" type="ordered locus">Plabr_4266</name>
</gene>
<dbReference type="STRING" id="756272.Plabr_4266"/>
<dbReference type="Gene3D" id="3.40.50.880">
    <property type="match status" value="1"/>
</dbReference>
<reference evidence="2" key="1">
    <citation type="submission" date="2011-02" db="EMBL/GenBank/DDBJ databases">
        <title>The complete genome of Planctomyces brasiliensis DSM 5305.</title>
        <authorList>
            <person name="Lucas S."/>
            <person name="Copeland A."/>
            <person name="Lapidus A."/>
            <person name="Bruce D."/>
            <person name="Goodwin L."/>
            <person name="Pitluck S."/>
            <person name="Kyrpides N."/>
            <person name="Mavromatis K."/>
            <person name="Pagani I."/>
            <person name="Ivanova N."/>
            <person name="Ovchinnikova G."/>
            <person name="Lu M."/>
            <person name="Detter J.C."/>
            <person name="Han C."/>
            <person name="Land M."/>
            <person name="Hauser L."/>
            <person name="Markowitz V."/>
            <person name="Cheng J.-F."/>
            <person name="Hugenholtz P."/>
            <person name="Woyke T."/>
            <person name="Wu D."/>
            <person name="Tindall B."/>
            <person name="Pomrenke H.G."/>
            <person name="Brambilla E."/>
            <person name="Klenk H.-P."/>
            <person name="Eisen J.A."/>
        </authorList>
    </citation>
    <scope>NUCLEOTIDE SEQUENCE [LARGE SCALE GENOMIC DNA]</scope>
    <source>
        <strain evidence="2">ATCC 49424 / DSM 5305 / JCM 21570 / NBRC 103401 / IFAM 1448</strain>
    </source>
</reference>
<dbReference type="GO" id="GO:0005829">
    <property type="term" value="C:cytosol"/>
    <property type="evidence" value="ECO:0007669"/>
    <property type="project" value="TreeGrafter"/>
</dbReference>
<dbReference type="SUPFAM" id="SSF52317">
    <property type="entry name" value="Class I glutamine amidotransferase-like"/>
    <property type="match status" value="1"/>
</dbReference>
<dbReference type="InterPro" id="IPR029062">
    <property type="entry name" value="Class_I_gatase-like"/>
</dbReference>
<dbReference type="eggNOG" id="COG2071">
    <property type="taxonomic scope" value="Bacteria"/>
</dbReference>
<evidence type="ECO:0000313" key="2">
    <source>
        <dbReference type="Proteomes" id="UP000006860"/>
    </source>
</evidence>
<dbReference type="PANTHER" id="PTHR43235">
    <property type="entry name" value="GLUTAMINE AMIDOTRANSFERASE PB2B2.05-RELATED"/>
    <property type="match status" value="1"/>
</dbReference>
<dbReference type="Proteomes" id="UP000006860">
    <property type="component" value="Chromosome"/>
</dbReference>
<dbReference type="RefSeq" id="WP_013630544.1">
    <property type="nucleotide sequence ID" value="NC_015174.1"/>
</dbReference>
<sequence>MKKQLILTCTAVIASTCIGFVIGRTTPADLPQATTALGSRSSYVAHTPITSVAEPPATQKPLIGIASLTGDSYVQAIRECGGIPVVLPDADGNLDMVASYVGMLDGLLMPGGPDIPPGEWNEQPHPTTKLLDDDRYTFEKALISTWIHETNKPLLGICLGSQWVNVAHGGSLIQDIPSEFGVNHRNVTHKISLDPESQLSRILQTTELTVNSFHHQAVRNVGHGLRAVAHSEDGIVEATESTNPERFLIGVQWHPEKLIGDDATQRKLIRAFINASLKGKK</sequence>
<accession>F0SIZ0</accession>
<protein>
    <submittedName>
        <fullName evidence="1">Peptidase C26</fullName>
    </submittedName>
</protein>
<dbReference type="PANTHER" id="PTHR43235:SF1">
    <property type="entry name" value="GLUTAMINE AMIDOTRANSFERASE PB2B2.05-RELATED"/>
    <property type="match status" value="1"/>
</dbReference>